<dbReference type="Proteomes" id="UP000516235">
    <property type="component" value="Chromosome"/>
</dbReference>
<dbReference type="GO" id="GO:0005304">
    <property type="term" value="F:L-valine transmembrane transporter activity"/>
    <property type="evidence" value="ECO:0007669"/>
    <property type="project" value="TreeGrafter"/>
</dbReference>
<dbReference type="EMBL" id="JACMYE010000001">
    <property type="protein sequence ID" value="MBC3177780.1"/>
    <property type="molecule type" value="Genomic_DNA"/>
</dbReference>
<dbReference type="KEGG" id="cluj:IAU68_08800"/>
<name>A0A7H0JXL1_9CORY</name>
<feature type="transmembrane region" description="Helical" evidence="9">
    <location>
        <begin position="53"/>
        <end position="77"/>
    </location>
</feature>
<evidence type="ECO:0000313" key="10">
    <source>
        <dbReference type="EMBL" id="MBC3177780.1"/>
    </source>
</evidence>
<protein>
    <submittedName>
        <fullName evidence="11">Branched-chain amino acid transport system II carrier protein</fullName>
    </submittedName>
</protein>
<feature type="transmembrane region" description="Helical" evidence="9">
    <location>
        <begin position="131"/>
        <end position="151"/>
    </location>
</feature>
<dbReference type="PANTHER" id="PTHR30588">
    <property type="entry name" value="BRANCHED-CHAIN AMINO ACID TRANSPORT SYSTEM 2 CARRIER PROTEIN"/>
    <property type="match status" value="1"/>
</dbReference>
<feature type="transmembrane region" description="Helical" evidence="9">
    <location>
        <begin position="384"/>
        <end position="405"/>
    </location>
</feature>
<feature type="transmembrane region" description="Helical" evidence="9">
    <location>
        <begin position="163"/>
        <end position="184"/>
    </location>
</feature>
<dbReference type="Pfam" id="PF05525">
    <property type="entry name" value="Branch_AA_trans"/>
    <property type="match status" value="1"/>
</dbReference>
<dbReference type="GO" id="GO:0005886">
    <property type="term" value="C:plasma membrane"/>
    <property type="evidence" value="ECO:0007669"/>
    <property type="project" value="UniProtKB-SubCell"/>
</dbReference>
<proteinExistence type="inferred from homology"/>
<dbReference type="GO" id="GO:0015820">
    <property type="term" value="P:L-leucine transport"/>
    <property type="evidence" value="ECO:0007669"/>
    <property type="project" value="TreeGrafter"/>
</dbReference>
<keyword evidence="3" id="KW-0813">Transport</keyword>
<feature type="transmembrane region" description="Helical" evidence="9">
    <location>
        <begin position="238"/>
        <end position="262"/>
    </location>
</feature>
<feature type="transmembrane region" description="Helical" evidence="9">
    <location>
        <begin position="293"/>
        <end position="314"/>
    </location>
</feature>
<comment type="subcellular location">
    <subcellularLocation>
        <location evidence="1">Cell membrane</location>
        <topology evidence="1">Multi-pass membrane protein</topology>
    </subcellularLocation>
</comment>
<feature type="transmembrane region" description="Helical" evidence="9">
    <location>
        <begin position="204"/>
        <end position="226"/>
    </location>
</feature>
<dbReference type="NCBIfam" id="TIGR00796">
    <property type="entry name" value="livcs"/>
    <property type="match status" value="1"/>
</dbReference>
<keyword evidence="4" id="KW-1003">Cell membrane</keyword>
<organism evidence="11 12">
    <name type="scientific">Corynebacterium lujinxingii</name>
    <dbReference type="NCBI Taxonomy" id="2763010"/>
    <lineage>
        <taxon>Bacteria</taxon>
        <taxon>Bacillati</taxon>
        <taxon>Actinomycetota</taxon>
        <taxon>Actinomycetes</taxon>
        <taxon>Mycobacteriales</taxon>
        <taxon>Corynebacteriaceae</taxon>
        <taxon>Corynebacterium</taxon>
    </lineage>
</organism>
<dbReference type="Proteomes" id="UP000642876">
    <property type="component" value="Unassembled WGS sequence"/>
</dbReference>
<dbReference type="InterPro" id="IPR004685">
    <property type="entry name" value="Brnchd-chn_aa_trnsp_Livcs"/>
</dbReference>
<evidence type="ECO:0000256" key="8">
    <source>
        <dbReference type="ARBA" id="ARBA00023136"/>
    </source>
</evidence>
<dbReference type="AlphaFoldDB" id="A0A7H0JXL1"/>
<reference evidence="12 13" key="1">
    <citation type="submission" date="2020-08" db="EMBL/GenBank/DDBJ databases">
        <title>novel species in genus Corynebacterium.</title>
        <authorList>
            <person name="Zhang G."/>
        </authorList>
    </citation>
    <scope>NUCLEOTIDE SEQUENCE [LARGE SCALE GENOMIC DNA]</scope>
    <source>
        <strain evidence="11">Zg-917</strain>
        <strain evidence="12 13">zg-917</strain>
    </source>
</reference>
<feature type="transmembrane region" description="Helical" evidence="9">
    <location>
        <begin position="425"/>
        <end position="445"/>
    </location>
</feature>
<feature type="transmembrane region" description="Helical" evidence="9">
    <location>
        <begin position="89"/>
        <end position="111"/>
    </location>
</feature>
<dbReference type="GO" id="GO:0015190">
    <property type="term" value="F:L-leucine transmembrane transporter activity"/>
    <property type="evidence" value="ECO:0007669"/>
    <property type="project" value="TreeGrafter"/>
</dbReference>
<evidence type="ECO:0000313" key="13">
    <source>
        <dbReference type="Proteomes" id="UP000642876"/>
    </source>
</evidence>
<dbReference type="PANTHER" id="PTHR30588:SF7">
    <property type="entry name" value="BRANCHED-CHAIN AMINO ACID CARRIER PROTEIN SAOUHSC_01411-RELATED"/>
    <property type="match status" value="1"/>
</dbReference>
<feature type="transmembrane region" description="Helical" evidence="9">
    <location>
        <begin position="351"/>
        <end position="372"/>
    </location>
</feature>
<keyword evidence="13" id="KW-1185">Reference proteome</keyword>
<evidence type="ECO:0000256" key="4">
    <source>
        <dbReference type="ARBA" id="ARBA00022475"/>
    </source>
</evidence>
<accession>A0A7H0JXL1</accession>
<evidence type="ECO:0000256" key="7">
    <source>
        <dbReference type="ARBA" id="ARBA00022989"/>
    </source>
</evidence>
<evidence type="ECO:0000256" key="3">
    <source>
        <dbReference type="ARBA" id="ARBA00022448"/>
    </source>
</evidence>
<keyword evidence="7 9" id="KW-1133">Transmembrane helix</keyword>
<dbReference type="GO" id="GO:0015188">
    <property type="term" value="F:L-isoleucine transmembrane transporter activity"/>
    <property type="evidence" value="ECO:0007669"/>
    <property type="project" value="TreeGrafter"/>
</dbReference>
<evidence type="ECO:0000256" key="1">
    <source>
        <dbReference type="ARBA" id="ARBA00004651"/>
    </source>
</evidence>
<comment type="similarity">
    <text evidence="2">Belongs to the branched chain amino acid transporter family.</text>
</comment>
<evidence type="ECO:0000313" key="11">
    <source>
        <dbReference type="EMBL" id="QNP89777.1"/>
    </source>
</evidence>
<feature type="transmembrane region" description="Helical" evidence="9">
    <location>
        <begin position="21"/>
        <end position="41"/>
    </location>
</feature>
<feature type="transmembrane region" description="Helical" evidence="9">
    <location>
        <begin position="326"/>
        <end position="345"/>
    </location>
</feature>
<evidence type="ECO:0000256" key="5">
    <source>
        <dbReference type="ARBA" id="ARBA00022692"/>
    </source>
</evidence>
<keyword evidence="6" id="KW-0029">Amino-acid transport</keyword>
<evidence type="ECO:0000256" key="6">
    <source>
        <dbReference type="ARBA" id="ARBA00022970"/>
    </source>
</evidence>
<gene>
    <name evidence="11" type="primary">brnQ</name>
    <name evidence="10" type="ORF">H7348_00400</name>
    <name evidence="11" type="ORF">IAU68_08800</name>
</gene>
<keyword evidence="5 9" id="KW-0812">Transmembrane</keyword>
<evidence type="ECO:0000313" key="12">
    <source>
        <dbReference type="Proteomes" id="UP000516235"/>
    </source>
</evidence>
<dbReference type="GO" id="GO:0015818">
    <property type="term" value="P:isoleucine transport"/>
    <property type="evidence" value="ECO:0007669"/>
    <property type="project" value="TreeGrafter"/>
</dbReference>
<dbReference type="EMBL" id="CP061032">
    <property type="protein sequence ID" value="QNP89777.1"/>
    <property type="molecule type" value="Genomic_DNA"/>
</dbReference>
<dbReference type="RefSeq" id="WP_171192919.1">
    <property type="nucleotide sequence ID" value="NZ_CP061032.1"/>
</dbReference>
<evidence type="ECO:0000256" key="9">
    <source>
        <dbReference type="SAM" id="Phobius"/>
    </source>
</evidence>
<evidence type="ECO:0000256" key="2">
    <source>
        <dbReference type="ARBA" id="ARBA00008540"/>
    </source>
</evidence>
<keyword evidence="8 9" id="KW-0472">Membrane</keyword>
<sequence length="477" mass="50097">MGSTAISRPKGQTGSKRSNSAVIVTALALFSMFFGAGNLIFPPMLAVEAGDNFWPALFGFLATASLLPVLAVIAIALSGSNLRDLAQRAGTVFGVVFPVLAYLSIGAFYALPRTGAVSFETAVTPLFGFEGLASSAVFNVLFFGIALILSWNPTTIMEKLGKFLTPALLVLLIVMISVAAFRWSAEPVAPSEPYNDGPFTAGLLEGYLTMDSIAALAFSIVVISTLRHRGFNEGKELVGGTITAGVGAGLMLGLVYIGLGLIGRVMPDAASYDNGAGLLAEAANLTMGGAGQAMFSAIVLLACLTTAVGLITATGEYFSEQFAGSYHFWAVVFAVTSMIIATQGLDFVMAIAAPIIGFLYPPAITLIALTLIEPAFRARTRFSWAFFVPLWVSVVWSAIETFISLEWGADVLTPIVQWAPMFEAGLGWVVPVVIAFVIGLIVDFAKPKPAMIPGTMESVEGEDLSAEGDTAPLLSNN</sequence>